<dbReference type="Pfam" id="PF00501">
    <property type="entry name" value="AMP-binding"/>
    <property type="match status" value="1"/>
</dbReference>
<dbReference type="PANTHER" id="PTHR43107">
    <property type="entry name" value="LONG-CHAIN FATTY ACID TRANSPORT PROTEIN"/>
    <property type="match status" value="1"/>
</dbReference>
<sequence>MSQVKQCVSMVKGALGPFFLSPSSQKNVGAVLERQAEKRPHQALICFEDRVMTYGQANELANRYARLFLSRGFAKGDTVALLMGNRPEYLVIHAGLAKIGVVPALVNTNIRGRVLAHALEVVEAKAVIVGMELAEAFDAVGDQISLPGSVFVEKEGHDVATPPGMEDLAPLLADQTGANPEAPWPVVAADTLEYIYTSGTTGMPKATVLTHRKWFQMGYAAGGFAMNAVPGDVQYLCLPLYHNSGINIAWPHSLMWGGTLALARKFSARRFWDDVRRFNASHFIYVGELCRYLYNQPPRDDDKANPLRVILGNGMRAEYWEAFQERFGIEKVIEVYGATEGVGGLMNRKGLPGMIGQLSFAGVVRMGELARCDVETGEIYLDANGFAQKCRVGETGMFLPKINGLNRFSGYKNNRAATDEKILSNVFASGDRYFLSGDLMKLHEKSYVSFVDRLGDTFKWKGEVVSTNEVGDLLFRFGDIEDANVYGVEVKGAEGRAGMAALTLLPGCEIDFAALSAYVAENLPAYARPWFLRLREQCDVSVSFKQQKVTLRKEGFAPHRIDDPLYFYYPGEGYRPLTPDLYDDIQGGTVRF</sequence>
<dbReference type="AlphaFoldDB" id="A0A4U8YNA2"/>
<evidence type="ECO:0000313" key="6">
    <source>
        <dbReference type="EMBL" id="VFQ43132.1"/>
    </source>
</evidence>
<organism evidence="6 7">
    <name type="scientific">Desulfoluna butyratoxydans</name>
    <dbReference type="NCBI Taxonomy" id="231438"/>
    <lineage>
        <taxon>Bacteria</taxon>
        <taxon>Pseudomonadati</taxon>
        <taxon>Thermodesulfobacteriota</taxon>
        <taxon>Desulfobacteria</taxon>
        <taxon>Desulfobacterales</taxon>
        <taxon>Desulfolunaceae</taxon>
        <taxon>Desulfoluna</taxon>
    </lineage>
</organism>
<dbReference type="InterPro" id="IPR000873">
    <property type="entry name" value="AMP-dep_synth/lig_dom"/>
</dbReference>
<dbReference type="PANTHER" id="PTHR43107:SF15">
    <property type="entry name" value="FATTY ACID TRANSPORT PROTEIN 3, ISOFORM A"/>
    <property type="match status" value="1"/>
</dbReference>
<protein>
    <submittedName>
        <fullName evidence="6">Amp-dependent synthetase/ligase</fullName>
    </submittedName>
</protein>
<dbReference type="Gene3D" id="3.30.300.30">
    <property type="match status" value="1"/>
</dbReference>
<evidence type="ECO:0000256" key="2">
    <source>
        <dbReference type="ARBA" id="ARBA00022598"/>
    </source>
</evidence>
<dbReference type="InterPro" id="IPR020845">
    <property type="entry name" value="AMP-binding_CS"/>
</dbReference>
<evidence type="ECO:0000256" key="4">
    <source>
        <dbReference type="ARBA" id="ARBA00022840"/>
    </source>
</evidence>
<reference evidence="6 7" key="1">
    <citation type="submission" date="2019-03" db="EMBL/GenBank/DDBJ databases">
        <authorList>
            <person name="Nijsse B."/>
        </authorList>
    </citation>
    <scope>NUCLEOTIDE SEQUENCE [LARGE SCALE GENOMIC DNA]</scope>
    <source>
        <strain evidence="6">Desulfoluna butyratoxydans MSL71</strain>
    </source>
</reference>
<dbReference type="NCBIfam" id="NF006134">
    <property type="entry name" value="PRK08279.1"/>
    <property type="match status" value="1"/>
</dbReference>
<evidence type="ECO:0000259" key="5">
    <source>
        <dbReference type="Pfam" id="PF00501"/>
    </source>
</evidence>
<dbReference type="InterPro" id="IPR042099">
    <property type="entry name" value="ANL_N_sf"/>
</dbReference>
<dbReference type="SUPFAM" id="SSF56801">
    <property type="entry name" value="Acetyl-CoA synthetase-like"/>
    <property type="match status" value="1"/>
</dbReference>
<comment type="similarity">
    <text evidence="1">Belongs to the ATP-dependent AMP-binding enzyme family.</text>
</comment>
<dbReference type="EMBL" id="CAADHO010000001">
    <property type="protein sequence ID" value="VFQ43132.1"/>
    <property type="molecule type" value="Genomic_DNA"/>
</dbReference>
<evidence type="ECO:0000256" key="3">
    <source>
        <dbReference type="ARBA" id="ARBA00022741"/>
    </source>
</evidence>
<dbReference type="InterPro" id="IPR045851">
    <property type="entry name" value="AMP-bd_C_sf"/>
</dbReference>
<name>A0A4U8YNA2_9BACT</name>
<dbReference type="GO" id="GO:0044539">
    <property type="term" value="P:long-chain fatty acid import into cell"/>
    <property type="evidence" value="ECO:0007669"/>
    <property type="project" value="TreeGrafter"/>
</dbReference>
<evidence type="ECO:0000313" key="7">
    <source>
        <dbReference type="Proteomes" id="UP000507962"/>
    </source>
</evidence>
<dbReference type="GO" id="GO:0004467">
    <property type="term" value="F:long-chain fatty acid-CoA ligase activity"/>
    <property type="evidence" value="ECO:0007669"/>
    <property type="project" value="TreeGrafter"/>
</dbReference>
<proteinExistence type="inferred from homology"/>
<dbReference type="RefSeq" id="WP_180137316.1">
    <property type="nucleotide sequence ID" value="NZ_CAADHO010000001.1"/>
</dbReference>
<dbReference type="GO" id="GO:0005324">
    <property type="term" value="F:long-chain fatty acid transmembrane transporter activity"/>
    <property type="evidence" value="ECO:0007669"/>
    <property type="project" value="TreeGrafter"/>
</dbReference>
<accession>A0A4U8YNA2</accession>
<feature type="domain" description="AMP-dependent synthetase/ligase" evidence="5">
    <location>
        <begin position="32"/>
        <end position="358"/>
    </location>
</feature>
<dbReference type="Proteomes" id="UP000507962">
    <property type="component" value="Unassembled WGS sequence"/>
</dbReference>
<dbReference type="PROSITE" id="PS00455">
    <property type="entry name" value="AMP_BINDING"/>
    <property type="match status" value="1"/>
</dbReference>
<dbReference type="GO" id="GO:0005886">
    <property type="term" value="C:plasma membrane"/>
    <property type="evidence" value="ECO:0007669"/>
    <property type="project" value="TreeGrafter"/>
</dbReference>
<keyword evidence="7" id="KW-1185">Reference proteome</keyword>
<keyword evidence="2 6" id="KW-0436">Ligase</keyword>
<gene>
    <name evidence="6" type="ORF">MSL71_7590</name>
</gene>
<keyword evidence="4" id="KW-0067">ATP-binding</keyword>
<dbReference type="Gene3D" id="3.40.50.12780">
    <property type="entry name" value="N-terminal domain of ligase-like"/>
    <property type="match status" value="1"/>
</dbReference>
<evidence type="ECO:0000256" key="1">
    <source>
        <dbReference type="ARBA" id="ARBA00006432"/>
    </source>
</evidence>
<dbReference type="GO" id="GO:0005524">
    <property type="term" value="F:ATP binding"/>
    <property type="evidence" value="ECO:0007669"/>
    <property type="project" value="UniProtKB-KW"/>
</dbReference>
<keyword evidence="3" id="KW-0547">Nucleotide-binding</keyword>